<protein>
    <recommendedName>
        <fullName evidence="3">F-box domain-containing protein</fullName>
    </recommendedName>
</protein>
<proteinExistence type="predicted"/>
<accession>A0A1M2VFP5</accession>
<name>A0A1M2VFP5_TRAPU</name>
<keyword evidence="2" id="KW-1185">Reference proteome</keyword>
<evidence type="ECO:0000313" key="2">
    <source>
        <dbReference type="Proteomes" id="UP000184267"/>
    </source>
</evidence>
<dbReference type="OMA" id="EYNADEG"/>
<comment type="caution">
    <text evidence="1">The sequence shown here is derived from an EMBL/GenBank/DDBJ whole genome shotgun (WGS) entry which is preliminary data.</text>
</comment>
<gene>
    <name evidence="1" type="ORF">TRAPUB_2819</name>
</gene>
<sequence length="334" mass="37796">MERLRNAIINTAIGHGLPFYILNAILSTPQLESVQLGPSMCISAGLDPSFPKQLLLADPAISLTSFRRTLPSYERYSKSQEEVDLLGCLFNEIHHTLQIVEMPSDTAPLKAFAQNDWPCLRELVLRGGSQRKSSKAMVKILGRMPNLRILKLELAQRPGEGPHRVCPPGWVGGFPWPKLEVLTVSYPHPDDELYALSPNSLLELTLRCFPRHYVAAATGREGQFMRRRMDDSGWCSSLPSSAEILGILRRCGSSLFRLRHLDIEFEESEEDIQLLRHITTAFSTLTFFQFLRYHKVLKHHRHTASWVSTSNNSNHLSFVNSMHGRLTLGTLSRL</sequence>
<evidence type="ECO:0008006" key="3">
    <source>
        <dbReference type="Google" id="ProtNLM"/>
    </source>
</evidence>
<dbReference type="SUPFAM" id="SSF52047">
    <property type="entry name" value="RNI-like"/>
    <property type="match status" value="1"/>
</dbReference>
<reference evidence="1 2" key="1">
    <citation type="submission" date="2016-10" db="EMBL/GenBank/DDBJ databases">
        <title>Genome sequence of the basidiomycete white-rot fungus Trametes pubescens.</title>
        <authorList>
            <person name="Makela M.R."/>
            <person name="Granchi Z."/>
            <person name="Peng M."/>
            <person name="De Vries R.P."/>
            <person name="Grigoriev I."/>
            <person name="Riley R."/>
            <person name="Hilden K."/>
        </authorList>
    </citation>
    <scope>NUCLEOTIDE SEQUENCE [LARGE SCALE GENOMIC DNA]</scope>
    <source>
        <strain evidence="1 2">FBCC735</strain>
    </source>
</reference>
<dbReference type="STRING" id="154538.A0A1M2VFP5"/>
<dbReference type="AlphaFoldDB" id="A0A1M2VFP5"/>
<dbReference type="Proteomes" id="UP000184267">
    <property type="component" value="Unassembled WGS sequence"/>
</dbReference>
<dbReference type="OrthoDB" id="2740834at2759"/>
<evidence type="ECO:0000313" key="1">
    <source>
        <dbReference type="EMBL" id="OJT06357.1"/>
    </source>
</evidence>
<dbReference type="EMBL" id="MNAD01001319">
    <property type="protein sequence ID" value="OJT06357.1"/>
    <property type="molecule type" value="Genomic_DNA"/>
</dbReference>
<organism evidence="1 2">
    <name type="scientific">Trametes pubescens</name>
    <name type="common">White-rot fungus</name>
    <dbReference type="NCBI Taxonomy" id="154538"/>
    <lineage>
        <taxon>Eukaryota</taxon>
        <taxon>Fungi</taxon>
        <taxon>Dikarya</taxon>
        <taxon>Basidiomycota</taxon>
        <taxon>Agaricomycotina</taxon>
        <taxon>Agaricomycetes</taxon>
        <taxon>Polyporales</taxon>
        <taxon>Polyporaceae</taxon>
        <taxon>Trametes</taxon>
    </lineage>
</organism>